<dbReference type="Proteomes" id="UP001415857">
    <property type="component" value="Unassembled WGS sequence"/>
</dbReference>
<gene>
    <name evidence="2" type="ORF">L1049_013614</name>
</gene>
<keyword evidence="3" id="KW-1185">Reference proteome</keyword>
<organism evidence="2 3">
    <name type="scientific">Liquidambar formosana</name>
    <name type="common">Formosan gum</name>
    <dbReference type="NCBI Taxonomy" id="63359"/>
    <lineage>
        <taxon>Eukaryota</taxon>
        <taxon>Viridiplantae</taxon>
        <taxon>Streptophyta</taxon>
        <taxon>Embryophyta</taxon>
        <taxon>Tracheophyta</taxon>
        <taxon>Spermatophyta</taxon>
        <taxon>Magnoliopsida</taxon>
        <taxon>eudicotyledons</taxon>
        <taxon>Gunneridae</taxon>
        <taxon>Pentapetalae</taxon>
        <taxon>Saxifragales</taxon>
        <taxon>Altingiaceae</taxon>
        <taxon>Liquidambar</taxon>
    </lineage>
</organism>
<evidence type="ECO:0000313" key="2">
    <source>
        <dbReference type="EMBL" id="KAK9279930.1"/>
    </source>
</evidence>
<reference evidence="2 3" key="1">
    <citation type="journal article" date="2024" name="Plant J.">
        <title>Genome sequences and population genomics reveal climatic adaptation and genomic divergence between two closely related sweetgum species.</title>
        <authorList>
            <person name="Xu W.Q."/>
            <person name="Ren C.Q."/>
            <person name="Zhang X.Y."/>
            <person name="Comes H.P."/>
            <person name="Liu X.H."/>
            <person name="Li Y.G."/>
            <person name="Kettle C.J."/>
            <person name="Jalonen R."/>
            <person name="Gaisberger H."/>
            <person name="Ma Y.Z."/>
            <person name="Qiu Y.X."/>
        </authorList>
    </citation>
    <scope>NUCLEOTIDE SEQUENCE [LARGE SCALE GENOMIC DNA]</scope>
    <source>
        <strain evidence="2">Hangzhou</strain>
    </source>
</reference>
<dbReference type="AlphaFoldDB" id="A0AAP0RLR9"/>
<dbReference type="InterPro" id="IPR002156">
    <property type="entry name" value="RNaseH_domain"/>
</dbReference>
<name>A0AAP0RLR9_LIQFO</name>
<evidence type="ECO:0000313" key="3">
    <source>
        <dbReference type="Proteomes" id="UP001415857"/>
    </source>
</evidence>
<dbReference type="Gene3D" id="3.30.420.10">
    <property type="entry name" value="Ribonuclease H-like superfamily/Ribonuclease H"/>
    <property type="match status" value="1"/>
</dbReference>
<sequence length="73" mass="8305">MALSSLVELWALYNGHCLAWDEGFRKLYVTVDSAAVVLVINKEVEATNPNRALIVACQKIVRREWACIVEHNY</sequence>
<dbReference type="InterPro" id="IPR036397">
    <property type="entry name" value="RNaseH_sf"/>
</dbReference>
<feature type="domain" description="RNase H type-1" evidence="1">
    <location>
        <begin position="5"/>
        <end position="72"/>
    </location>
</feature>
<accession>A0AAP0RLR9</accession>
<proteinExistence type="predicted"/>
<dbReference type="Pfam" id="PF13456">
    <property type="entry name" value="RVT_3"/>
    <property type="match status" value="1"/>
</dbReference>
<evidence type="ECO:0000259" key="1">
    <source>
        <dbReference type="Pfam" id="PF13456"/>
    </source>
</evidence>
<dbReference type="GO" id="GO:0003676">
    <property type="term" value="F:nucleic acid binding"/>
    <property type="evidence" value="ECO:0007669"/>
    <property type="project" value="InterPro"/>
</dbReference>
<comment type="caution">
    <text evidence="2">The sequence shown here is derived from an EMBL/GenBank/DDBJ whole genome shotgun (WGS) entry which is preliminary data.</text>
</comment>
<dbReference type="EMBL" id="JBBPBK010000008">
    <property type="protein sequence ID" value="KAK9279930.1"/>
    <property type="molecule type" value="Genomic_DNA"/>
</dbReference>
<protein>
    <recommendedName>
        <fullName evidence="1">RNase H type-1 domain-containing protein</fullName>
    </recommendedName>
</protein>
<dbReference type="GO" id="GO:0004523">
    <property type="term" value="F:RNA-DNA hybrid ribonuclease activity"/>
    <property type="evidence" value="ECO:0007669"/>
    <property type="project" value="InterPro"/>
</dbReference>